<dbReference type="EMBL" id="JBJQND010000005">
    <property type="protein sequence ID" value="KAL3876048.1"/>
    <property type="molecule type" value="Genomic_DNA"/>
</dbReference>
<comment type="similarity">
    <text evidence="3">Belongs to the EME1/MMS4 family.</text>
</comment>
<evidence type="ECO:0000259" key="15">
    <source>
        <dbReference type="Pfam" id="PF02732"/>
    </source>
</evidence>
<dbReference type="InterPro" id="IPR042530">
    <property type="entry name" value="EME1/EME2_C"/>
</dbReference>
<protein>
    <recommendedName>
        <fullName evidence="15">ERCC4 domain-containing protein</fullName>
    </recommendedName>
</protein>
<evidence type="ECO:0000256" key="1">
    <source>
        <dbReference type="ARBA" id="ARBA00001946"/>
    </source>
</evidence>
<keyword evidence="5" id="KW-0479">Metal-binding</keyword>
<accession>A0ABD3WS43</accession>
<evidence type="ECO:0000256" key="13">
    <source>
        <dbReference type="ARBA" id="ARBA00023254"/>
    </source>
</evidence>
<dbReference type="PANTHER" id="PTHR21077:SF5">
    <property type="entry name" value="CROSSOVER JUNCTION ENDONUCLEASE MMS4"/>
    <property type="match status" value="1"/>
</dbReference>
<dbReference type="GO" id="GO:0006281">
    <property type="term" value="P:DNA repair"/>
    <property type="evidence" value="ECO:0007669"/>
    <property type="project" value="UniProtKB-KW"/>
</dbReference>
<keyword evidence="17" id="KW-1185">Reference proteome</keyword>
<evidence type="ECO:0000313" key="17">
    <source>
        <dbReference type="Proteomes" id="UP001634394"/>
    </source>
</evidence>
<dbReference type="GO" id="GO:0051321">
    <property type="term" value="P:meiotic cell cycle"/>
    <property type="evidence" value="ECO:0007669"/>
    <property type="project" value="UniProtKB-KW"/>
</dbReference>
<dbReference type="GO" id="GO:0046872">
    <property type="term" value="F:metal ion binding"/>
    <property type="evidence" value="ECO:0007669"/>
    <property type="project" value="UniProtKB-KW"/>
</dbReference>
<evidence type="ECO:0000256" key="12">
    <source>
        <dbReference type="ARBA" id="ARBA00023242"/>
    </source>
</evidence>
<dbReference type="InterPro" id="IPR033310">
    <property type="entry name" value="Mms4/EME1/EME2"/>
</dbReference>
<organism evidence="16 17">
    <name type="scientific">Sinanodonta woodiana</name>
    <name type="common">Chinese pond mussel</name>
    <name type="synonym">Anodonta woodiana</name>
    <dbReference type="NCBI Taxonomy" id="1069815"/>
    <lineage>
        <taxon>Eukaryota</taxon>
        <taxon>Metazoa</taxon>
        <taxon>Spiralia</taxon>
        <taxon>Lophotrochozoa</taxon>
        <taxon>Mollusca</taxon>
        <taxon>Bivalvia</taxon>
        <taxon>Autobranchia</taxon>
        <taxon>Heteroconchia</taxon>
        <taxon>Palaeoheterodonta</taxon>
        <taxon>Unionida</taxon>
        <taxon>Unionoidea</taxon>
        <taxon>Unionidae</taxon>
        <taxon>Unioninae</taxon>
        <taxon>Sinanodonta</taxon>
    </lineage>
</organism>
<dbReference type="PANTHER" id="PTHR21077">
    <property type="entry name" value="EME1 PROTEIN"/>
    <property type="match status" value="1"/>
</dbReference>
<gene>
    <name evidence="16" type="ORF">ACJMK2_033933</name>
</gene>
<evidence type="ECO:0000256" key="7">
    <source>
        <dbReference type="ARBA" id="ARBA00022763"/>
    </source>
</evidence>
<dbReference type="Pfam" id="PF02732">
    <property type="entry name" value="ERCC4"/>
    <property type="match status" value="1"/>
</dbReference>
<evidence type="ECO:0000256" key="10">
    <source>
        <dbReference type="ARBA" id="ARBA00023172"/>
    </source>
</evidence>
<evidence type="ECO:0000256" key="5">
    <source>
        <dbReference type="ARBA" id="ARBA00022723"/>
    </source>
</evidence>
<comment type="caution">
    <text evidence="16">The sequence shown here is derived from an EMBL/GenBank/DDBJ whole genome shotgun (WGS) entry which is preliminary data.</text>
</comment>
<dbReference type="InterPro" id="IPR006166">
    <property type="entry name" value="ERCC4_domain"/>
</dbReference>
<evidence type="ECO:0000256" key="6">
    <source>
        <dbReference type="ARBA" id="ARBA00022759"/>
    </source>
</evidence>
<keyword evidence="9" id="KW-0460">Magnesium</keyword>
<keyword evidence="11" id="KW-0234">DNA repair</keyword>
<evidence type="ECO:0000256" key="11">
    <source>
        <dbReference type="ARBA" id="ARBA00023204"/>
    </source>
</evidence>
<evidence type="ECO:0000256" key="8">
    <source>
        <dbReference type="ARBA" id="ARBA00022801"/>
    </source>
</evidence>
<dbReference type="Gene3D" id="3.40.50.10130">
    <property type="match status" value="1"/>
</dbReference>
<sequence length="574" mass="64738">MENFKQCRRQFSQSEAGATEISSEENSDFDLPEISTNEHAISAKVKKPDEPTTSFTSESKTDLYDNGWRPKHLSDKQFMKNPDSNKEEIVLSDDSEDVSDMDIIVIPQISSLRERIAMRGQKSVRSDFYSDGSEMEDDHVLSNDTESVGTVSWKSIKSKEYSASASCTDEDASNTCDSKDGLGSIEGRTKVSRKKRTAVEIEERRQLAVKKSIEREQAKRAREAEKQLIKLKKESQKQFSLATCLKYISVYIDPNILNTCGLGAVIFKSCEDLGVRCITERQSVPCTILWKRQFIEGSLSQEMEVESTTCEVEEGDLLALIPTPDFVEMVNNFKLKQQGRGDGVGPSLQEYFQMIKMHHPNKSVTALVQGMEQYFRDRKTQTKRQHRDAILSADPNYQQKGNKQRKGHIDKTVSRVEVEESVTDAQLQTGCMTLMIETAEDVGDLVKRFTKAVAEKPAKIDRNDAIFSFNEEGCGVKVDKLGGGLLKVWKHQLMQFKNISPDIADAIVAVYPSPRLLLQAYRNCTTEKESQRLLENIVVRRGAGVLETSRRVGKEISQRIHLLMTCEDPSAVLK</sequence>
<comment type="cofactor">
    <cofactor evidence="1">
        <name>Mg(2+)</name>
        <dbReference type="ChEBI" id="CHEBI:18420"/>
    </cofactor>
</comment>
<keyword evidence="4" id="KW-0540">Nuclease</keyword>
<comment type="subcellular location">
    <subcellularLocation>
        <location evidence="2">Nucleus</location>
    </subcellularLocation>
</comment>
<dbReference type="Proteomes" id="UP001634394">
    <property type="component" value="Unassembled WGS sequence"/>
</dbReference>
<dbReference type="Gene3D" id="1.10.150.670">
    <property type="entry name" value="Crossover junction endonuclease EME1, DNA-binding domain"/>
    <property type="match status" value="1"/>
</dbReference>
<feature type="domain" description="ERCC4" evidence="15">
    <location>
        <begin position="252"/>
        <end position="449"/>
    </location>
</feature>
<keyword evidence="7" id="KW-0227">DNA damage</keyword>
<name>A0ABD3WS43_SINWO</name>
<evidence type="ECO:0000256" key="2">
    <source>
        <dbReference type="ARBA" id="ARBA00004123"/>
    </source>
</evidence>
<feature type="region of interest" description="Disordered" evidence="14">
    <location>
        <begin position="1"/>
        <end position="68"/>
    </location>
</feature>
<dbReference type="Pfam" id="PF21292">
    <property type="entry name" value="EME1-MUS81_C"/>
    <property type="match status" value="1"/>
</dbReference>
<evidence type="ECO:0000256" key="4">
    <source>
        <dbReference type="ARBA" id="ARBA00022722"/>
    </source>
</evidence>
<dbReference type="GO" id="GO:0016787">
    <property type="term" value="F:hydrolase activity"/>
    <property type="evidence" value="ECO:0007669"/>
    <property type="project" value="UniProtKB-KW"/>
</dbReference>
<dbReference type="GO" id="GO:0006310">
    <property type="term" value="P:DNA recombination"/>
    <property type="evidence" value="ECO:0007669"/>
    <property type="project" value="UniProtKB-KW"/>
</dbReference>
<keyword evidence="10" id="KW-0233">DNA recombination</keyword>
<dbReference type="GO" id="GO:0005634">
    <property type="term" value="C:nucleus"/>
    <property type="evidence" value="ECO:0007669"/>
    <property type="project" value="UniProtKB-SubCell"/>
</dbReference>
<evidence type="ECO:0000256" key="9">
    <source>
        <dbReference type="ARBA" id="ARBA00022842"/>
    </source>
</evidence>
<dbReference type="FunFam" id="1.10.150.670:FF:000002">
    <property type="entry name" value="Crossover junction endonuclease EME1"/>
    <property type="match status" value="1"/>
</dbReference>
<dbReference type="AlphaFoldDB" id="A0ABD3WS43"/>
<evidence type="ECO:0000313" key="16">
    <source>
        <dbReference type="EMBL" id="KAL3876048.1"/>
    </source>
</evidence>
<feature type="compositionally biased region" description="Acidic residues" evidence="14">
    <location>
        <begin position="22"/>
        <end position="31"/>
    </location>
</feature>
<keyword evidence="13" id="KW-0469">Meiosis</keyword>
<evidence type="ECO:0000256" key="3">
    <source>
        <dbReference type="ARBA" id="ARBA00005313"/>
    </source>
</evidence>
<evidence type="ECO:0000256" key="14">
    <source>
        <dbReference type="SAM" id="MobiDB-lite"/>
    </source>
</evidence>
<dbReference type="GO" id="GO:0004519">
    <property type="term" value="F:endonuclease activity"/>
    <property type="evidence" value="ECO:0007669"/>
    <property type="project" value="UniProtKB-KW"/>
</dbReference>
<proteinExistence type="inferred from homology"/>
<keyword evidence="8" id="KW-0378">Hydrolase</keyword>
<keyword evidence="12" id="KW-0539">Nucleus</keyword>
<reference evidence="16 17" key="1">
    <citation type="submission" date="2024-11" db="EMBL/GenBank/DDBJ databases">
        <title>Chromosome-level genome assembly of the freshwater bivalve Anodonta woodiana.</title>
        <authorList>
            <person name="Chen X."/>
        </authorList>
    </citation>
    <scope>NUCLEOTIDE SEQUENCE [LARGE SCALE GENOMIC DNA]</scope>
    <source>
        <strain evidence="16">MN2024</strain>
        <tissue evidence="16">Gills</tissue>
    </source>
</reference>
<keyword evidence="6" id="KW-0255">Endonuclease</keyword>